<protein>
    <submittedName>
        <fullName evidence="1">Uncharacterized protein</fullName>
    </submittedName>
</protein>
<accession>A0A139WEA6</accession>
<reference evidence="1 2" key="2">
    <citation type="journal article" date="2010" name="Nucleic Acids Res.">
        <title>BeetleBase in 2010: revisions to provide comprehensive genomic information for Tribolium castaneum.</title>
        <authorList>
            <person name="Kim H.S."/>
            <person name="Murphy T."/>
            <person name="Xia J."/>
            <person name="Caragea D."/>
            <person name="Park Y."/>
            <person name="Beeman R.W."/>
            <person name="Lorenzen M.D."/>
            <person name="Butcher S."/>
            <person name="Manak J.R."/>
            <person name="Brown S.J."/>
        </authorList>
    </citation>
    <scope>GENOME REANNOTATION</scope>
    <source>
        <strain evidence="1 2">Georgia GA2</strain>
    </source>
</reference>
<reference evidence="1 2" key="1">
    <citation type="journal article" date="2008" name="Nature">
        <title>The genome of the model beetle and pest Tribolium castaneum.</title>
        <authorList>
            <consortium name="Tribolium Genome Sequencing Consortium"/>
            <person name="Richards S."/>
            <person name="Gibbs R.A."/>
            <person name="Weinstock G.M."/>
            <person name="Brown S.J."/>
            <person name="Denell R."/>
            <person name="Beeman R.W."/>
            <person name="Gibbs R."/>
            <person name="Beeman R.W."/>
            <person name="Brown S.J."/>
            <person name="Bucher G."/>
            <person name="Friedrich M."/>
            <person name="Grimmelikhuijzen C.J."/>
            <person name="Klingler M."/>
            <person name="Lorenzen M."/>
            <person name="Richards S."/>
            <person name="Roth S."/>
            <person name="Schroder R."/>
            <person name="Tautz D."/>
            <person name="Zdobnov E.M."/>
            <person name="Muzny D."/>
            <person name="Gibbs R.A."/>
            <person name="Weinstock G.M."/>
            <person name="Attaway T."/>
            <person name="Bell S."/>
            <person name="Buhay C.J."/>
            <person name="Chandrabose M.N."/>
            <person name="Chavez D."/>
            <person name="Clerk-Blankenburg K.P."/>
            <person name="Cree A."/>
            <person name="Dao M."/>
            <person name="Davis C."/>
            <person name="Chacko J."/>
            <person name="Dinh H."/>
            <person name="Dugan-Rocha S."/>
            <person name="Fowler G."/>
            <person name="Garner T.T."/>
            <person name="Garnes J."/>
            <person name="Gnirke A."/>
            <person name="Hawes A."/>
            <person name="Hernandez J."/>
            <person name="Hines S."/>
            <person name="Holder M."/>
            <person name="Hume J."/>
            <person name="Jhangiani S.N."/>
            <person name="Joshi V."/>
            <person name="Khan Z.M."/>
            <person name="Jackson L."/>
            <person name="Kovar C."/>
            <person name="Kowis A."/>
            <person name="Lee S."/>
            <person name="Lewis L.R."/>
            <person name="Margolis J."/>
            <person name="Morgan M."/>
            <person name="Nazareth L.V."/>
            <person name="Nguyen N."/>
            <person name="Okwuonu G."/>
            <person name="Parker D."/>
            <person name="Richards S."/>
            <person name="Ruiz S.J."/>
            <person name="Santibanez J."/>
            <person name="Savard J."/>
            <person name="Scherer S.E."/>
            <person name="Schneider B."/>
            <person name="Sodergren E."/>
            <person name="Tautz D."/>
            <person name="Vattahil S."/>
            <person name="Villasana D."/>
            <person name="White C.S."/>
            <person name="Wright R."/>
            <person name="Park Y."/>
            <person name="Beeman R.W."/>
            <person name="Lord J."/>
            <person name="Oppert B."/>
            <person name="Lorenzen M."/>
            <person name="Brown S."/>
            <person name="Wang L."/>
            <person name="Savard J."/>
            <person name="Tautz D."/>
            <person name="Richards S."/>
            <person name="Weinstock G."/>
            <person name="Gibbs R.A."/>
            <person name="Liu Y."/>
            <person name="Worley K."/>
            <person name="Weinstock G."/>
            <person name="Elsik C.G."/>
            <person name="Reese J.T."/>
            <person name="Elhaik E."/>
            <person name="Landan G."/>
            <person name="Graur D."/>
            <person name="Arensburger P."/>
            <person name="Atkinson P."/>
            <person name="Beeman R.W."/>
            <person name="Beidler J."/>
            <person name="Brown S.J."/>
            <person name="Demuth J.P."/>
            <person name="Drury D.W."/>
            <person name="Du Y.Z."/>
            <person name="Fujiwara H."/>
            <person name="Lorenzen M."/>
            <person name="Maselli V."/>
            <person name="Osanai M."/>
            <person name="Park Y."/>
            <person name="Robertson H.M."/>
            <person name="Tu Z."/>
            <person name="Wang J.J."/>
            <person name="Wang S."/>
            <person name="Richards S."/>
            <person name="Song H."/>
            <person name="Zhang L."/>
            <person name="Sodergren E."/>
            <person name="Werner D."/>
            <person name="Stanke M."/>
            <person name="Morgenstern B."/>
            <person name="Solovyev V."/>
            <person name="Kosarev P."/>
            <person name="Brown G."/>
            <person name="Chen H.C."/>
            <person name="Ermolaeva O."/>
            <person name="Hlavina W."/>
            <person name="Kapustin Y."/>
            <person name="Kiryutin B."/>
            <person name="Kitts P."/>
            <person name="Maglott D."/>
            <person name="Pruitt K."/>
            <person name="Sapojnikov V."/>
            <person name="Souvorov A."/>
            <person name="Mackey A.J."/>
            <person name="Waterhouse R.M."/>
            <person name="Wyder S."/>
            <person name="Zdobnov E.M."/>
            <person name="Zdobnov E.M."/>
            <person name="Wyder S."/>
            <person name="Kriventseva E.V."/>
            <person name="Kadowaki T."/>
            <person name="Bork P."/>
            <person name="Aranda M."/>
            <person name="Bao R."/>
            <person name="Beermann A."/>
            <person name="Berns N."/>
            <person name="Bolognesi R."/>
            <person name="Bonneton F."/>
            <person name="Bopp D."/>
            <person name="Brown S.J."/>
            <person name="Bucher G."/>
            <person name="Butts T."/>
            <person name="Chaumot A."/>
            <person name="Denell R.E."/>
            <person name="Ferrier D.E."/>
            <person name="Friedrich M."/>
            <person name="Gordon C.M."/>
            <person name="Jindra M."/>
            <person name="Klingler M."/>
            <person name="Lan Q."/>
            <person name="Lattorff H.M."/>
            <person name="Laudet V."/>
            <person name="von Levetsow C."/>
            <person name="Liu Z."/>
            <person name="Lutz R."/>
            <person name="Lynch J.A."/>
            <person name="da Fonseca R.N."/>
            <person name="Posnien N."/>
            <person name="Reuter R."/>
            <person name="Roth S."/>
            <person name="Savard J."/>
            <person name="Schinko J.B."/>
            <person name="Schmitt C."/>
            <person name="Schoppmeier M."/>
            <person name="Schroder R."/>
            <person name="Shippy T.D."/>
            <person name="Simonnet F."/>
            <person name="Marques-Souza H."/>
            <person name="Tautz D."/>
            <person name="Tomoyasu Y."/>
            <person name="Trauner J."/>
            <person name="Van der Zee M."/>
            <person name="Vervoort M."/>
            <person name="Wittkopp N."/>
            <person name="Wimmer E.A."/>
            <person name="Yang X."/>
            <person name="Jones A.K."/>
            <person name="Sattelle D.B."/>
            <person name="Ebert P.R."/>
            <person name="Nelson D."/>
            <person name="Scott J.G."/>
            <person name="Beeman R.W."/>
            <person name="Muthukrishnan S."/>
            <person name="Kramer K.J."/>
            <person name="Arakane Y."/>
            <person name="Beeman R.W."/>
            <person name="Zhu Q."/>
            <person name="Hogenkamp D."/>
            <person name="Dixit R."/>
            <person name="Oppert B."/>
            <person name="Jiang H."/>
            <person name="Zou Z."/>
            <person name="Marshall J."/>
            <person name="Elpidina E."/>
            <person name="Vinokurov K."/>
            <person name="Oppert C."/>
            <person name="Zou Z."/>
            <person name="Evans J."/>
            <person name="Lu Z."/>
            <person name="Zhao P."/>
            <person name="Sumathipala N."/>
            <person name="Altincicek B."/>
            <person name="Vilcinskas A."/>
            <person name="Williams M."/>
            <person name="Hultmark D."/>
            <person name="Hetru C."/>
            <person name="Jiang H."/>
            <person name="Grimmelikhuijzen C.J."/>
            <person name="Hauser F."/>
            <person name="Cazzamali G."/>
            <person name="Williamson M."/>
            <person name="Park Y."/>
            <person name="Li B."/>
            <person name="Tanaka Y."/>
            <person name="Predel R."/>
            <person name="Neupert S."/>
            <person name="Schachtner J."/>
            <person name="Verleyen P."/>
            <person name="Raible F."/>
            <person name="Bork P."/>
            <person name="Friedrich M."/>
            <person name="Walden K.K."/>
            <person name="Robertson H.M."/>
            <person name="Angeli S."/>
            <person name="Foret S."/>
            <person name="Bucher G."/>
            <person name="Schuetz S."/>
            <person name="Maleszka R."/>
            <person name="Wimmer E.A."/>
            <person name="Beeman R.W."/>
            <person name="Lorenzen M."/>
            <person name="Tomoyasu Y."/>
            <person name="Miller S.C."/>
            <person name="Grossmann D."/>
            <person name="Bucher G."/>
        </authorList>
    </citation>
    <scope>NUCLEOTIDE SEQUENCE [LARGE SCALE GENOMIC DNA]</scope>
    <source>
        <strain evidence="1 2">Georgia GA2</strain>
    </source>
</reference>
<evidence type="ECO:0000313" key="2">
    <source>
        <dbReference type="Proteomes" id="UP000007266"/>
    </source>
</evidence>
<gene>
    <name evidence="1" type="primary">AUGUSTUS-3.0.2_33695</name>
    <name evidence="1" type="ORF">TcasGA2_TC033695</name>
</gene>
<name>A0A139WEA6_TRICA</name>
<evidence type="ECO:0000313" key="1">
    <source>
        <dbReference type="EMBL" id="KYB26283.1"/>
    </source>
</evidence>
<proteinExistence type="predicted"/>
<organism evidence="1 2">
    <name type="scientific">Tribolium castaneum</name>
    <name type="common">Red flour beetle</name>
    <dbReference type="NCBI Taxonomy" id="7070"/>
    <lineage>
        <taxon>Eukaryota</taxon>
        <taxon>Metazoa</taxon>
        <taxon>Ecdysozoa</taxon>
        <taxon>Arthropoda</taxon>
        <taxon>Hexapoda</taxon>
        <taxon>Insecta</taxon>
        <taxon>Pterygota</taxon>
        <taxon>Neoptera</taxon>
        <taxon>Endopterygota</taxon>
        <taxon>Coleoptera</taxon>
        <taxon>Polyphaga</taxon>
        <taxon>Cucujiformia</taxon>
        <taxon>Tenebrionidae</taxon>
        <taxon>Tenebrionidae incertae sedis</taxon>
        <taxon>Tribolium</taxon>
    </lineage>
</organism>
<sequence>MIDLFLSYSGISPEYFLQVVLSQRLLTLLFSRIPSHLNCIILFLPNNDVLSSFLSYLL</sequence>
<keyword evidence="2" id="KW-1185">Reference proteome</keyword>
<dbReference type="AlphaFoldDB" id="A0A139WEA6"/>
<dbReference type="EMBL" id="KQ971354">
    <property type="protein sequence ID" value="KYB26283.1"/>
    <property type="molecule type" value="Genomic_DNA"/>
</dbReference>
<dbReference type="Proteomes" id="UP000007266">
    <property type="component" value="Linkage group 7"/>
</dbReference>
<dbReference type="InParanoid" id="A0A139WEA6"/>